<reference evidence="2 3" key="1">
    <citation type="submission" date="2018-12" db="EMBL/GenBank/DDBJ databases">
        <authorList>
            <person name="Criscuolo A."/>
        </authorList>
    </citation>
    <scope>NUCLEOTIDE SEQUENCE [LARGE SCALE GENOMIC DNA]</scope>
    <source>
        <strain evidence="2">ACIP1116241</strain>
    </source>
</reference>
<dbReference type="Pfam" id="PF04940">
    <property type="entry name" value="BLUF"/>
    <property type="match status" value="1"/>
</dbReference>
<dbReference type="PROSITE" id="PS50925">
    <property type="entry name" value="BLUF"/>
    <property type="match status" value="1"/>
</dbReference>
<accession>A0A3S4CLY6</accession>
<dbReference type="AlphaFoldDB" id="A0A3S4CLY6"/>
<protein>
    <submittedName>
        <fullName evidence="2">Blue light- and temperature-regulated antirepressor YcgF</fullName>
    </submittedName>
</protein>
<sequence>MNQMIAILYRSDALTAADSAADDEILSAARERNASRNVTGFLHRESDVFYQWLEGPAEAVREIFASIMNDPRHRNVKQLSEIIITERNFRFWSIAASDESTTSLFDWAAKGGISLHQVRPDQLLSFLLHCARRV</sequence>
<dbReference type="Proteomes" id="UP000270743">
    <property type="component" value="Unassembled WGS sequence"/>
</dbReference>
<dbReference type="RefSeq" id="WP_126156133.1">
    <property type="nucleotide sequence ID" value="NZ_UZWE01000067.1"/>
</dbReference>
<dbReference type="OrthoDB" id="196105at2"/>
<evidence type="ECO:0000259" key="1">
    <source>
        <dbReference type="PROSITE" id="PS50925"/>
    </source>
</evidence>
<keyword evidence="3" id="KW-1185">Reference proteome</keyword>
<feature type="domain" description="BLUF" evidence="1">
    <location>
        <begin position="4"/>
        <end position="95"/>
    </location>
</feature>
<dbReference type="GO" id="GO:0009882">
    <property type="term" value="F:blue light photoreceptor activity"/>
    <property type="evidence" value="ECO:0007669"/>
    <property type="project" value="InterPro"/>
</dbReference>
<dbReference type="InterPro" id="IPR036046">
    <property type="entry name" value="Acylphosphatase-like_dom_sf"/>
</dbReference>
<proteinExistence type="predicted"/>
<dbReference type="GO" id="GO:0071949">
    <property type="term" value="F:FAD binding"/>
    <property type="evidence" value="ECO:0007669"/>
    <property type="project" value="InterPro"/>
</dbReference>
<evidence type="ECO:0000313" key="3">
    <source>
        <dbReference type="Proteomes" id="UP000270743"/>
    </source>
</evidence>
<dbReference type="EMBL" id="UZWE01000067">
    <property type="protein sequence ID" value="VDS10584.1"/>
    <property type="molecule type" value="Genomic_DNA"/>
</dbReference>
<name>A0A3S4CLY6_9RHOB</name>
<dbReference type="SUPFAM" id="SSF54975">
    <property type="entry name" value="Acylphosphatase/BLUF domain-like"/>
    <property type="match status" value="1"/>
</dbReference>
<dbReference type="Gene3D" id="3.30.70.100">
    <property type="match status" value="1"/>
</dbReference>
<organism evidence="2 3">
    <name type="scientific">Paracoccus haematequi</name>
    <dbReference type="NCBI Taxonomy" id="2491866"/>
    <lineage>
        <taxon>Bacteria</taxon>
        <taxon>Pseudomonadati</taxon>
        <taxon>Pseudomonadota</taxon>
        <taxon>Alphaproteobacteria</taxon>
        <taxon>Rhodobacterales</taxon>
        <taxon>Paracoccaceae</taxon>
        <taxon>Paracoccus</taxon>
    </lineage>
</organism>
<dbReference type="InterPro" id="IPR007024">
    <property type="entry name" value="BLUF_domain"/>
</dbReference>
<evidence type="ECO:0000313" key="2">
    <source>
        <dbReference type="EMBL" id="VDS10584.1"/>
    </source>
</evidence>
<dbReference type="SMART" id="SM01034">
    <property type="entry name" value="BLUF"/>
    <property type="match status" value="1"/>
</dbReference>
<gene>
    <name evidence="2" type="primary">ycgF</name>
    <name evidence="2" type="ORF">PARHAE_03800</name>
</gene>